<evidence type="ECO:0000313" key="12">
    <source>
        <dbReference type="Proteomes" id="UP001060123"/>
    </source>
</evidence>
<keyword evidence="4" id="KW-0479">Metal-binding</keyword>
<dbReference type="Gene3D" id="3.40.50.1010">
    <property type="entry name" value="5'-nuclease"/>
    <property type="match status" value="1"/>
</dbReference>
<evidence type="ECO:0000256" key="6">
    <source>
        <dbReference type="ARBA" id="ARBA00022842"/>
    </source>
</evidence>
<dbReference type="Proteomes" id="UP001060123">
    <property type="component" value="Plasmid pWSM1592_1"/>
</dbReference>
<evidence type="ECO:0000256" key="5">
    <source>
        <dbReference type="ARBA" id="ARBA00022801"/>
    </source>
</evidence>
<dbReference type="PANTHER" id="PTHR33653:SF1">
    <property type="entry name" value="RIBONUCLEASE VAPC2"/>
    <property type="match status" value="1"/>
</dbReference>
<keyword evidence="12" id="KW-1185">Reference proteome</keyword>
<sequence>MTLVDTNVLLDLVTNDPIWADWSVAQLEAASLAGPLLINDVIYAELAVRYERIEDLDAFIEAAGFELASLPRAALFLAGKVFRQYRRAGGSRTGVLPDFFIGSQAAVQKLPLLTRDIGRYRTYFPTVELITPDS</sequence>
<protein>
    <submittedName>
        <fullName evidence="9">PIN domain-containing protein</fullName>
    </submittedName>
    <submittedName>
        <fullName evidence="10">Type II toxin-antitoxin system VapC family toxin</fullName>
    </submittedName>
</protein>
<comment type="similarity">
    <text evidence="7">Belongs to the PINc/VapC protein family.</text>
</comment>
<keyword evidence="5" id="KW-0378">Hydrolase</keyword>
<geneLocation type="plasmid" evidence="10 12">
    <name>pWSM1592_1</name>
</geneLocation>
<keyword evidence="3" id="KW-0540">Nuclease</keyword>
<dbReference type="SUPFAM" id="SSF88723">
    <property type="entry name" value="PIN domain-like"/>
    <property type="match status" value="1"/>
</dbReference>
<dbReference type="RefSeq" id="WP_027510356.1">
    <property type="nucleotide sequence ID" value="NZ_CP104144.1"/>
</dbReference>
<proteinExistence type="inferred from homology"/>
<evidence type="ECO:0000259" key="8">
    <source>
        <dbReference type="Pfam" id="PF01850"/>
    </source>
</evidence>
<dbReference type="InterPro" id="IPR002716">
    <property type="entry name" value="PIN_dom"/>
</dbReference>
<dbReference type="GO" id="GO:0016787">
    <property type="term" value="F:hydrolase activity"/>
    <property type="evidence" value="ECO:0007669"/>
    <property type="project" value="UniProtKB-KW"/>
</dbReference>
<dbReference type="STRING" id="1041146.GCA_000427985_07281"/>
<dbReference type="InterPro" id="IPR029060">
    <property type="entry name" value="PIN-like_dom_sf"/>
</dbReference>
<dbReference type="PANTHER" id="PTHR33653">
    <property type="entry name" value="RIBONUCLEASE VAPC2"/>
    <property type="match status" value="1"/>
</dbReference>
<evidence type="ECO:0000313" key="9">
    <source>
        <dbReference type="EMBL" id="PKA43620.1"/>
    </source>
</evidence>
<reference evidence="10" key="3">
    <citation type="submission" date="2022-09" db="EMBL/GenBank/DDBJ databases">
        <title>Australian commercial rhizobial inoculants.</title>
        <authorList>
            <person name="Kohlmeier M.G."/>
            <person name="O'Hara G.W."/>
            <person name="Colombi E."/>
            <person name="Ramsay J.P."/>
            <person name="Terpolilli J."/>
        </authorList>
    </citation>
    <scope>NUCLEOTIDE SEQUENCE</scope>
    <source>
        <strain evidence="10">WSM1592</strain>
        <plasmid evidence="10">pWSM1592_1</plasmid>
    </source>
</reference>
<keyword evidence="6" id="KW-0460">Magnesium</keyword>
<dbReference type="InterPro" id="IPR050556">
    <property type="entry name" value="Type_II_TA_system_RNase"/>
</dbReference>
<accession>A0A2N0DBZ6</accession>
<feature type="domain" description="PIN" evidence="8">
    <location>
        <begin position="3"/>
        <end position="122"/>
    </location>
</feature>
<reference evidence="9 11" key="1">
    <citation type="submission" date="2017-11" db="EMBL/GenBank/DDBJ databases">
        <authorList>
            <person name="Han C.G."/>
        </authorList>
    </citation>
    <scope>NUCLEOTIDE SEQUENCE [LARGE SCALE GENOMIC DNA]</scope>
    <source>
        <strain evidence="9 11">HCNT1</strain>
    </source>
</reference>
<gene>
    <name evidence="9" type="ORF">CWR43_11795</name>
    <name evidence="10" type="ORF">N2599_28230</name>
</gene>
<organism evidence="9 11">
    <name type="scientific">Rhizobium sullae</name>
    <name type="common">Rhizobium hedysari</name>
    <dbReference type="NCBI Taxonomy" id="50338"/>
    <lineage>
        <taxon>Bacteria</taxon>
        <taxon>Pseudomonadati</taxon>
        <taxon>Pseudomonadota</taxon>
        <taxon>Alphaproteobacteria</taxon>
        <taxon>Hyphomicrobiales</taxon>
        <taxon>Rhizobiaceae</taxon>
        <taxon>Rhizobium/Agrobacterium group</taxon>
        <taxon>Rhizobium</taxon>
    </lineage>
</organism>
<name>A0A2N0DBZ6_RHISU</name>
<evidence type="ECO:0000256" key="2">
    <source>
        <dbReference type="ARBA" id="ARBA00022649"/>
    </source>
</evidence>
<dbReference type="GO" id="GO:0046872">
    <property type="term" value="F:metal ion binding"/>
    <property type="evidence" value="ECO:0007669"/>
    <property type="project" value="UniProtKB-KW"/>
</dbReference>
<evidence type="ECO:0000313" key="11">
    <source>
        <dbReference type="Proteomes" id="UP000232164"/>
    </source>
</evidence>
<reference evidence="9 11" key="2">
    <citation type="submission" date="2017-12" db="EMBL/GenBank/DDBJ databases">
        <title>Genome sequence of Rhizobium sullae HCNT1 isolated from Sulla coronaria nodules and featuring peculiar denitrification phenotypes.</title>
        <authorList>
            <person name="De Diego-Diaz B."/>
            <person name="Treu L."/>
            <person name="Campanaro S."/>
            <person name="Da Silva Duarte V."/>
            <person name="Basaglia M."/>
            <person name="Favaro L."/>
            <person name="Casella S."/>
            <person name="Squartini A."/>
        </authorList>
    </citation>
    <scope>NUCLEOTIDE SEQUENCE [LARGE SCALE GENOMIC DNA]</scope>
    <source>
        <strain evidence="9 11">HCNT1</strain>
    </source>
</reference>
<dbReference type="Proteomes" id="UP000232164">
    <property type="component" value="Unassembled WGS sequence"/>
</dbReference>
<evidence type="ECO:0000256" key="1">
    <source>
        <dbReference type="ARBA" id="ARBA00001946"/>
    </source>
</evidence>
<dbReference type="GO" id="GO:0004518">
    <property type="term" value="F:nuclease activity"/>
    <property type="evidence" value="ECO:0007669"/>
    <property type="project" value="UniProtKB-KW"/>
</dbReference>
<keyword evidence="10" id="KW-0614">Plasmid</keyword>
<dbReference type="EMBL" id="PIQN01000007">
    <property type="protein sequence ID" value="PKA43620.1"/>
    <property type="molecule type" value="Genomic_DNA"/>
</dbReference>
<dbReference type="OrthoDB" id="9800524at2"/>
<keyword evidence="2" id="KW-1277">Toxin-antitoxin system</keyword>
<dbReference type="EMBL" id="CP104144">
    <property type="protein sequence ID" value="UWU16732.1"/>
    <property type="molecule type" value="Genomic_DNA"/>
</dbReference>
<dbReference type="AlphaFoldDB" id="A0A2N0DBZ6"/>
<evidence type="ECO:0000313" key="10">
    <source>
        <dbReference type="EMBL" id="UWU16732.1"/>
    </source>
</evidence>
<comment type="cofactor">
    <cofactor evidence="1">
        <name>Mg(2+)</name>
        <dbReference type="ChEBI" id="CHEBI:18420"/>
    </cofactor>
</comment>
<evidence type="ECO:0000256" key="7">
    <source>
        <dbReference type="ARBA" id="ARBA00038093"/>
    </source>
</evidence>
<dbReference type="Pfam" id="PF01850">
    <property type="entry name" value="PIN"/>
    <property type="match status" value="1"/>
</dbReference>
<evidence type="ECO:0000256" key="3">
    <source>
        <dbReference type="ARBA" id="ARBA00022722"/>
    </source>
</evidence>
<evidence type="ECO:0000256" key="4">
    <source>
        <dbReference type="ARBA" id="ARBA00022723"/>
    </source>
</evidence>